<keyword evidence="2 5" id="KW-0489">Methyltransferase</keyword>
<dbReference type="GO" id="GO:0032259">
    <property type="term" value="P:methylation"/>
    <property type="evidence" value="ECO:0007669"/>
    <property type="project" value="UniProtKB-KW"/>
</dbReference>
<dbReference type="InterPro" id="IPR050750">
    <property type="entry name" value="C5-MTase"/>
</dbReference>
<comment type="similarity">
    <text evidence="5">Belongs to the class I-like SAM-binding methyltransferase superfamily. C5-methyltransferase family.</text>
</comment>
<feature type="compositionally biased region" description="Basic residues" evidence="6">
    <location>
        <begin position="212"/>
        <end position="221"/>
    </location>
</feature>
<sequence length="414" mass="44828">MNEIRIGSLFSGTGTLDLAALQVFPGSRLVWHCDNDPAASRVLAHHWPQVPNLGDITQIRWRDVEPVDILVGGFPCQDVSLAGHLAGLGKETRSGLWLYMAEAIVALEPRHVLIENVEGLLSAYAVRAMEPTPDAVGSHRDRPSVRAAGAVLGALATLGFDAEWTSLRACDVGACHRRRRIFLLANASAHSHVPRSQRQGQPARTDTQRQATHPRRRHAARRSGQDLRLLPTPSVADGTGGHISRSGARIGELLLGGIARAHAEGTLLPTPRASDGAKGSPRQHGSGGDLMLPSAIYALTHGPHRGHERDSIDSAPALGSDPSRWGIYANAIARQEALTRPPPPPNEPNRDGNPRLSPAFAEWMMMMPRRWVTDPEIGLSRVQQLRIIGNSVVVPCAVEAYRQLRARQPLEDVA</sequence>
<dbReference type="InterPro" id="IPR001525">
    <property type="entry name" value="C5_MeTfrase"/>
</dbReference>
<protein>
    <recommendedName>
        <fullName evidence="1">DNA (cytosine-5-)-methyltransferase</fullName>
        <ecNumber evidence="1">2.1.1.37</ecNumber>
    </recommendedName>
</protein>
<feature type="region of interest" description="Disordered" evidence="6">
    <location>
        <begin position="337"/>
        <end position="357"/>
    </location>
</feature>
<evidence type="ECO:0000256" key="5">
    <source>
        <dbReference type="PROSITE-ProRule" id="PRU01016"/>
    </source>
</evidence>
<organism evidence="7 8">
    <name type="scientific">Nocardia iowensis</name>
    <dbReference type="NCBI Taxonomy" id="204891"/>
    <lineage>
        <taxon>Bacteria</taxon>
        <taxon>Bacillati</taxon>
        <taxon>Actinomycetota</taxon>
        <taxon>Actinomycetes</taxon>
        <taxon>Mycobacteriales</taxon>
        <taxon>Nocardiaceae</taxon>
        <taxon>Nocardia</taxon>
    </lineage>
</organism>
<name>A0ABX8S161_NOCIO</name>
<evidence type="ECO:0000256" key="2">
    <source>
        <dbReference type="ARBA" id="ARBA00022603"/>
    </source>
</evidence>
<dbReference type="GO" id="GO:0008168">
    <property type="term" value="F:methyltransferase activity"/>
    <property type="evidence" value="ECO:0007669"/>
    <property type="project" value="UniProtKB-KW"/>
</dbReference>
<dbReference type="PANTHER" id="PTHR46098:SF1">
    <property type="entry name" value="TRNA (CYTOSINE(38)-C(5))-METHYLTRANSFERASE"/>
    <property type="match status" value="1"/>
</dbReference>
<evidence type="ECO:0000256" key="4">
    <source>
        <dbReference type="ARBA" id="ARBA00022691"/>
    </source>
</evidence>
<evidence type="ECO:0000256" key="1">
    <source>
        <dbReference type="ARBA" id="ARBA00011975"/>
    </source>
</evidence>
<feature type="compositionally biased region" description="Polar residues" evidence="6">
    <location>
        <begin position="194"/>
        <end position="205"/>
    </location>
</feature>
<evidence type="ECO:0000256" key="6">
    <source>
        <dbReference type="SAM" id="MobiDB-lite"/>
    </source>
</evidence>
<keyword evidence="8" id="KW-1185">Reference proteome</keyword>
<dbReference type="PROSITE" id="PS51679">
    <property type="entry name" value="SAM_MT_C5"/>
    <property type="match status" value="1"/>
</dbReference>
<feature type="active site" evidence="5">
    <location>
        <position position="76"/>
    </location>
</feature>
<evidence type="ECO:0000313" key="8">
    <source>
        <dbReference type="Proteomes" id="UP000694257"/>
    </source>
</evidence>
<dbReference type="Proteomes" id="UP000694257">
    <property type="component" value="Chromosome"/>
</dbReference>
<accession>A0ABX8S161</accession>
<keyword evidence="3 5" id="KW-0808">Transferase</keyword>
<reference evidence="7 8" key="1">
    <citation type="submission" date="2021-07" db="EMBL/GenBank/DDBJ databases">
        <title>Whole Genome Sequence of Nocardia Iowensis.</title>
        <authorList>
            <person name="Lamm A."/>
            <person name="Collins-Fairclough A.M."/>
            <person name="Bunk B."/>
            <person name="Sproer C."/>
        </authorList>
    </citation>
    <scope>NUCLEOTIDE SEQUENCE [LARGE SCALE GENOMIC DNA]</scope>
    <source>
        <strain evidence="7 8">NRRL 5646</strain>
    </source>
</reference>
<dbReference type="RefSeq" id="WP_218478087.1">
    <property type="nucleotide sequence ID" value="NZ_BAABJN010000009.1"/>
</dbReference>
<proteinExistence type="inferred from homology"/>
<evidence type="ECO:0000313" key="7">
    <source>
        <dbReference type="EMBL" id="QXN95261.1"/>
    </source>
</evidence>
<gene>
    <name evidence="7" type="ORF">KV110_01395</name>
</gene>
<feature type="region of interest" description="Disordered" evidence="6">
    <location>
        <begin position="267"/>
        <end position="290"/>
    </location>
</feature>
<dbReference type="PANTHER" id="PTHR46098">
    <property type="entry name" value="TRNA (CYTOSINE(38)-C(5))-METHYLTRANSFERASE"/>
    <property type="match status" value="1"/>
</dbReference>
<keyword evidence="4 5" id="KW-0949">S-adenosyl-L-methionine</keyword>
<dbReference type="Pfam" id="PF00145">
    <property type="entry name" value="DNA_methylase"/>
    <property type="match status" value="1"/>
</dbReference>
<dbReference type="EC" id="2.1.1.37" evidence="1"/>
<evidence type="ECO:0000256" key="3">
    <source>
        <dbReference type="ARBA" id="ARBA00022679"/>
    </source>
</evidence>
<dbReference type="EMBL" id="CP078145">
    <property type="protein sequence ID" value="QXN95261.1"/>
    <property type="molecule type" value="Genomic_DNA"/>
</dbReference>
<feature type="region of interest" description="Disordered" evidence="6">
    <location>
        <begin position="190"/>
        <end position="243"/>
    </location>
</feature>